<evidence type="ECO:0000313" key="2">
    <source>
        <dbReference type="EMBL" id="CAE8582039.1"/>
    </source>
</evidence>
<comment type="caution">
    <text evidence="2">The sequence shown here is derived from an EMBL/GenBank/DDBJ whole genome shotgun (WGS) entry which is preliminary data.</text>
</comment>
<dbReference type="InterPro" id="IPR046341">
    <property type="entry name" value="SET_dom_sf"/>
</dbReference>
<protein>
    <recommendedName>
        <fullName evidence="1">DUF6827 domain-containing protein</fullName>
    </recommendedName>
</protein>
<reference evidence="2" key="1">
    <citation type="submission" date="2021-02" db="EMBL/GenBank/DDBJ databases">
        <authorList>
            <person name="Dougan E. K."/>
            <person name="Rhodes N."/>
            <person name="Thang M."/>
            <person name="Chan C."/>
        </authorList>
    </citation>
    <scope>NUCLEOTIDE SEQUENCE</scope>
</reference>
<dbReference type="AlphaFoldDB" id="A0A813D5Q7"/>
<evidence type="ECO:0000259" key="1">
    <source>
        <dbReference type="Pfam" id="PF20715"/>
    </source>
</evidence>
<organism evidence="2 3">
    <name type="scientific">Polarella glacialis</name>
    <name type="common">Dinoflagellate</name>
    <dbReference type="NCBI Taxonomy" id="89957"/>
    <lineage>
        <taxon>Eukaryota</taxon>
        <taxon>Sar</taxon>
        <taxon>Alveolata</taxon>
        <taxon>Dinophyceae</taxon>
        <taxon>Suessiales</taxon>
        <taxon>Suessiaceae</taxon>
        <taxon>Polarella</taxon>
    </lineage>
</organism>
<accession>A0A813D5Q7</accession>
<dbReference type="Proteomes" id="UP000654075">
    <property type="component" value="Unassembled WGS sequence"/>
</dbReference>
<feature type="domain" description="DUF6827" evidence="1">
    <location>
        <begin position="18"/>
        <end position="119"/>
    </location>
</feature>
<name>A0A813D5Q7_POLGL</name>
<keyword evidence="3" id="KW-1185">Reference proteome</keyword>
<sequence>AQYEALLASAGPYAKPGSPVAVKLEDMKEMMDVLYQCEDVRDHVNELCELATRASGFMGTGWQAEEKVVNMEEHAVHCAQAYEALLAEHPQFKPKIEQTVGHGLALLRQKHKFKFSTMQRSKRFVHVSEGSSIVEDTQKVVGMFLKDFPEFAASLDWSLFARVVGVTSDRGTRLPGGERAVYRLSDLAAHCCAPNAVVETLGNQGLREVRCIGYLGIAEHEQISVSFVSEEVLLQQLSDRRASIHEARRGSLAACHCERCARGDDVEE</sequence>
<feature type="non-terminal residue" evidence="2">
    <location>
        <position position="1"/>
    </location>
</feature>
<dbReference type="InterPro" id="IPR049230">
    <property type="entry name" value="DUF6827"/>
</dbReference>
<dbReference type="Gene3D" id="2.170.270.10">
    <property type="entry name" value="SET domain"/>
    <property type="match status" value="1"/>
</dbReference>
<evidence type="ECO:0000313" key="3">
    <source>
        <dbReference type="Proteomes" id="UP000654075"/>
    </source>
</evidence>
<dbReference type="Pfam" id="PF20715">
    <property type="entry name" value="DUF6827"/>
    <property type="match status" value="1"/>
</dbReference>
<dbReference type="OrthoDB" id="361874at2759"/>
<gene>
    <name evidence="2" type="ORF">PGLA1383_LOCUS1044</name>
</gene>
<dbReference type="EMBL" id="CAJNNV010000271">
    <property type="protein sequence ID" value="CAE8582039.1"/>
    <property type="molecule type" value="Genomic_DNA"/>
</dbReference>
<feature type="non-terminal residue" evidence="2">
    <location>
        <position position="268"/>
    </location>
</feature>
<proteinExistence type="predicted"/>